<gene>
    <name evidence="2" type="ORF">T01_15608</name>
</gene>
<protein>
    <submittedName>
        <fullName evidence="2">Uncharacterized protein</fullName>
    </submittedName>
</protein>
<dbReference type="InParanoid" id="A0A0V1BKY6"/>
<organism evidence="2 3">
    <name type="scientific">Trichinella spiralis</name>
    <name type="common">Trichina worm</name>
    <dbReference type="NCBI Taxonomy" id="6334"/>
    <lineage>
        <taxon>Eukaryota</taxon>
        <taxon>Metazoa</taxon>
        <taxon>Ecdysozoa</taxon>
        <taxon>Nematoda</taxon>
        <taxon>Enoplea</taxon>
        <taxon>Dorylaimia</taxon>
        <taxon>Trichinellida</taxon>
        <taxon>Trichinellidae</taxon>
        <taxon>Trichinella</taxon>
    </lineage>
</organism>
<comment type="caution">
    <text evidence="2">The sequence shown here is derived from an EMBL/GenBank/DDBJ whole genome shotgun (WGS) entry which is preliminary data.</text>
</comment>
<accession>A0A0V1BKY6</accession>
<dbReference type="EMBL" id="JYDH01000033">
    <property type="protein sequence ID" value="KRY37423.1"/>
    <property type="molecule type" value="Genomic_DNA"/>
</dbReference>
<reference evidence="2 3" key="1">
    <citation type="submission" date="2015-01" db="EMBL/GenBank/DDBJ databases">
        <title>Evolution of Trichinella species and genotypes.</title>
        <authorList>
            <person name="Korhonen P.K."/>
            <person name="Edoardo P."/>
            <person name="Giuseppe L.R."/>
            <person name="Gasser R.B."/>
        </authorList>
    </citation>
    <scope>NUCLEOTIDE SEQUENCE [LARGE SCALE GENOMIC DNA]</scope>
    <source>
        <strain evidence="2">ISS3</strain>
    </source>
</reference>
<evidence type="ECO:0000313" key="3">
    <source>
        <dbReference type="Proteomes" id="UP000054776"/>
    </source>
</evidence>
<name>A0A0V1BKY6_TRISP</name>
<evidence type="ECO:0000256" key="1">
    <source>
        <dbReference type="SAM" id="MobiDB-lite"/>
    </source>
</evidence>
<keyword evidence="3" id="KW-1185">Reference proteome</keyword>
<proteinExistence type="predicted"/>
<feature type="region of interest" description="Disordered" evidence="1">
    <location>
        <begin position="1"/>
        <end position="20"/>
    </location>
</feature>
<evidence type="ECO:0000313" key="2">
    <source>
        <dbReference type="EMBL" id="KRY37423.1"/>
    </source>
</evidence>
<sequence>MIDRHPALSQTGGNRKRPASVSSTCVNQVLSKRFCQPCLAGGQLWYYNKSMLISNFCCSVEQQLKSRVSELVVCVKISWQWKTEVENKFYVNRQTQIKHISVEVIILKLLS</sequence>
<dbReference type="Proteomes" id="UP000054776">
    <property type="component" value="Unassembled WGS sequence"/>
</dbReference>
<dbReference type="OrthoDB" id="5920476at2759"/>
<dbReference type="AlphaFoldDB" id="A0A0V1BKY6"/>